<dbReference type="EMBL" id="QGGO01000020">
    <property type="protein sequence ID" value="PWK22387.1"/>
    <property type="molecule type" value="Genomic_DNA"/>
</dbReference>
<keyword evidence="2" id="KW-1185">Reference proteome</keyword>
<dbReference type="InterPro" id="IPR029044">
    <property type="entry name" value="Nucleotide-diphossugar_trans"/>
</dbReference>
<dbReference type="RefSeq" id="WP_146199192.1">
    <property type="nucleotide sequence ID" value="NZ_QGGO01000020.1"/>
</dbReference>
<proteinExistence type="predicted"/>
<comment type="caution">
    <text evidence="1">The sequence shown here is derived from an EMBL/GenBank/DDBJ whole genome shotgun (WGS) entry which is preliminary data.</text>
</comment>
<evidence type="ECO:0008006" key="3">
    <source>
        <dbReference type="Google" id="ProtNLM"/>
    </source>
</evidence>
<evidence type="ECO:0000313" key="2">
    <source>
        <dbReference type="Proteomes" id="UP000245489"/>
    </source>
</evidence>
<dbReference type="OrthoDB" id="9785375at2"/>
<name>A0A316DVM3_9BACT</name>
<dbReference type="Proteomes" id="UP000245489">
    <property type="component" value="Unassembled WGS sequence"/>
</dbReference>
<evidence type="ECO:0000313" key="1">
    <source>
        <dbReference type="EMBL" id="PWK22387.1"/>
    </source>
</evidence>
<gene>
    <name evidence="1" type="ORF">LV89_03452</name>
</gene>
<sequence length="322" mass="38211">MSYNIPILFVVFKRPDTTLRVFEAIREMKPSKLYIAADGHRETVLGEKELCEEVKGIITNIDWVCDVQYLFQSENLGSALNVTRAISWVFAKEERCIILEDDTLPNKSFWHFMEEMLERYKDEKTIMQVNALCPYKNIAQPDFSYTFSRCLYHCWGWATWKRAWLNFDFDMQKYEEYKSNKSIESIIRQPILRYLYQRNFQKHKFFLPKSWDGRWVSSCLVEFGLSIVPHKNMIINLGLNHKYASHTTDGVHPFSTLKLEKMEFPLKHPTQIVVSEELEENGLKSFFDISIGKIFHVLLKKPLKEFTIFISYVKENHLVFLK</sequence>
<dbReference type="AlphaFoldDB" id="A0A316DVM3"/>
<accession>A0A316DVM3</accession>
<protein>
    <recommendedName>
        <fullName evidence="3">Hemolytic protein HlpA-like protein</fullName>
    </recommendedName>
</protein>
<dbReference type="SUPFAM" id="SSF53448">
    <property type="entry name" value="Nucleotide-diphospho-sugar transferases"/>
    <property type="match status" value="1"/>
</dbReference>
<organism evidence="1 2">
    <name type="scientific">Arcicella aurantiaca</name>
    <dbReference type="NCBI Taxonomy" id="591202"/>
    <lineage>
        <taxon>Bacteria</taxon>
        <taxon>Pseudomonadati</taxon>
        <taxon>Bacteroidota</taxon>
        <taxon>Cytophagia</taxon>
        <taxon>Cytophagales</taxon>
        <taxon>Flectobacillaceae</taxon>
        <taxon>Arcicella</taxon>
    </lineage>
</organism>
<reference evidence="1 2" key="1">
    <citation type="submission" date="2018-05" db="EMBL/GenBank/DDBJ databases">
        <title>Genomic Encyclopedia of Archaeal and Bacterial Type Strains, Phase II (KMG-II): from individual species to whole genera.</title>
        <authorList>
            <person name="Goeker M."/>
        </authorList>
    </citation>
    <scope>NUCLEOTIDE SEQUENCE [LARGE SCALE GENOMIC DNA]</scope>
    <source>
        <strain evidence="1 2">DSM 22214</strain>
    </source>
</reference>
<dbReference type="Gene3D" id="3.90.550.10">
    <property type="entry name" value="Spore Coat Polysaccharide Biosynthesis Protein SpsA, Chain A"/>
    <property type="match status" value="1"/>
</dbReference>